<evidence type="ECO:0000313" key="3">
    <source>
        <dbReference type="Proteomes" id="UP000002361"/>
    </source>
</evidence>
<dbReference type="EMBL" id="CP001312">
    <property type="protein sequence ID" value="ADE86640.1"/>
    <property type="molecule type" value="Genomic_DNA"/>
</dbReference>
<evidence type="ECO:0000256" key="1">
    <source>
        <dbReference type="SAM" id="MobiDB-lite"/>
    </source>
</evidence>
<dbReference type="Proteomes" id="UP000002361">
    <property type="component" value="Chromosome"/>
</dbReference>
<organism evidence="2 3">
    <name type="scientific">Rhodobacter capsulatus (strain ATCC BAA-309 / NBRC 16581 / SB1003)</name>
    <dbReference type="NCBI Taxonomy" id="272942"/>
    <lineage>
        <taxon>Bacteria</taxon>
        <taxon>Pseudomonadati</taxon>
        <taxon>Pseudomonadota</taxon>
        <taxon>Alphaproteobacteria</taxon>
        <taxon>Rhodobacterales</taxon>
        <taxon>Rhodobacter group</taxon>
        <taxon>Rhodobacter</taxon>
    </lineage>
</organism>
<dbReference type="OrthoDB" id="6053181at2"/>
<name>D5APS1_RHOCB</name>
<reference evidence="2 3" key="2">
    <citation type="journal article" date="2010" name="J. Bacteriol.">
        <title>Complete genome sequence of the photosynthetic purple nonsulfur bacterium Rhodobacter capsulatus SB 1003.</title>
        <authorList>
            <person name="Strnad H."/>
            <person name="Lapidus A."/>
            <person name="Paces J."/>
            <person name="Ulbrich P."/>
            <person name="Vlcek C."/>
            <person name="Paces V."/>
            <person name="Haselkorn R."/>
        </authorList>
    </citation>
    <scope>NUCLEOTIDE SEQUENCE [LARGE SCALE GENOMIC DNA]</scope>
    <source>
        <strain evidence="3">ATCC BAA-309 / NBRC 16581 / SB1003</strain>
    </source>
</reference>
<dbReference type="AlphaFoldDB" id="D5APS1"/>
<dbReference type="HOGENOM" id="CLU_1785361_0_0_5"/>
<evidence type="ECO:0000313" key="2">
    <source>
        <dbReference type="EMBL" id="ADE86640.1"/>
    </source>
</evidence>
<dbReference type="KEGG" id="rcp:RCAP_rcc02913"/>
<protein>
    <submittedName>
        <fullName evidence="2">Uncharacterized protein</fullName>
    </submittedName>
</protein>
<reference key="1">
    <citation type="submission" date="2008-12" db="EMBL/GenBank/DDBJ databases">
        <title>Complete genome sequence of Rhodobacter capsulatus SB1003.</title>
        <authorList>
            <person name="Strnad H."/>
            <person name="Lapidus A."/>
            <person name="Vlcek C."/>
            <person name="Ulbrich P."/>
            <person name="Paces J."/>
            <person name="Maltsev N."/>
            <person name="Kumar V."/>
            <person name="Kogan Y."/>
            <person name="Milgram A."/>
            <person name="Rebrekov D."/>
            <person name="Mazur M."/>
            <person name="Cox R."/>
            <person name="Kyrpides N."/>
            <person name="Kolar M."/>
            <person name="Sachova J."/>
            <person name="Ridl J."/>
            <person name="Ivanova N."/>
            <person name="Kapatral V."/>
            <person name="Los T."/>
            <person name="Lykidis A."/>
            <person name="Mikhailova N."/>
            <person name="Reznik G."/>
            <person name="Vasieva O."/>
            <person name="Fonstein M."/>
            <person name="Paces V."/>
            <person name="Haselkorn R."/>
        </authorList>
    </citation>
    <scope>NUCLEOTIDE SEQUENCE</scope>
    <source>
        <strain>SB1003</strain>
    </source>
</reference>
<dbReference type="RefSeq" id="WP_013068613.1">
    <property type="nucleotide sequence ID" value="NC_014034.1"/>
</dbReference>
<sequence length="145" mass="15348">MSNSEDLEALFPGQRHITIAGVAVALGPLKVRQFGAFSKAAEPFAGFVIAGDYLAAVVQHPAAVIAALEIATGQPAAVFEDMTSDQVMQVLAEVMEINLRFFAERLLPVRDQLRERMQAITKASIGQPPSPASSAGDTTLPPSES</sequence>
<feature type="region of interest" description="Disordered" evidence="1">
    <location>
        <begin position="122"/>
        <end position="145"/>
    </location>
</feature>
<feature type="compositionally biased region" description="Polar residues" evidence="1">
    <location>
        <begin position="132"/>
        <end position="145"/>
    </location>
</feature>
<dbReference type="GeneID" id="31491716"/>
<proteinExistence type="predicted"/>
<dbReference type="STRING" id="272942.RCAP_rcc02913"/>
<accession>D5APS1</accession>
<gene>
    <name evidence="2" type="ordered locus">RCAP_rcc02913</name>
</gene>
<keyword evidence="3" id="KW-1185">Reference proteome</keyword>